<evidence type="ECO:0000256" key="9">
    <source>
        <dbReference type="ARBA" id="ARBA00023134"/>
    </source>
</evidence>
<dbReference type="PANTHER" id="PTHR10465">
    <property type="entry name" value="TRANSMEMBRANE GTPASE FZO1"/>
    <property type="match status" value="1"/>
</dbReference>
<reference evidence="13" key="1">
    <citation type="submission" date="2022-11" db="UniProtKB">
        <authorList>
            <consortium name="WormBaseParasite"/>
        </authorList>
    </citation>
    <scope>IDENTIFICATION</scope>
</reference>
<evidence type="ECO:0000256" key="1">
    <source>
        <dbReference type="ARBA" id="ARBA00004374"/>
    </source>
</evidence>
<dbReference type="GO" id="GO:0005525">
    <property type="term" value="F:GTP binding"/>
    <property type="evidence" value="ECO:0007669"/>
    <property type="project" value="UniProtKB-KW"/>
</dbReference>
<organism evidence="12 13">
    <name type="scientific">Setaria digitata</name>
    <dbReference type="NCBI Taxonomy" id="48799"/>
    <lineage>
        <taxon>Eukaryota</taxon>
        <taxon>Metazoa</taxon>
        <taxon>Ecdysozoa</taxon>
        <taxon>Nematoda</taxon>
        <taxon>Chromadorea</taxon>
        <taxon>Rhabditida</taxon>
        <taxon>Spirurina</taxon>
        <taxon>Spiruromorpha</taxon>
        <taxon>Filarioidea</taxon>
        <taxon>Setariidae</taxon>
        <taxon>Setaria</taxon>
    </lineage>
</organism>
<evidence type="ECO:0000256" key="3">
    <source>
        <dbReference type="ARBA" id="ARBA00022741"/>
    </source>
</evidence>
<evidence type="ECO:0000256" key="7">
    <source>
        <dbReference type="ARBA" id="ARBA00023054"/>
    </source>
</evidence>
<dbReference type="SUPFAM" id="SSF52540">
    <property type="entry name" value="P-loop containing nucleoside triphosphate hydrolases"/>
    <property type="match status" value="1"/>
</dbReference>
<keyword evidence="6" id="KW-1133">Transmembrane helix</keyword>
<feature type="domain" description="Dynamin-type G" evidence="11">
    <location>
        <begin position="114"/>
        <end position="375"/>
    </location>
</feature>
<keyword evidence="5" id="KW-0378">Hydrolase</keyword>
<keyword evidence="9" id="KW-0342">GTP-binding</keyword>
<dbReference type="InterPro" id="IPR045063">
    <property type="entry name" value="Dynamin_N"/>
</dbReference>
<dbReference type="PROSITE" id="PS51718">
    <property type="entry name" value="G_DYNAMIN_2"/>
    <property type="match status" value="1"/>
</dbReference>
<keyword evidence="4" id="KW-1000">Mitochondrion outer membrane</keyword>
<evidence type="ECO:0000256" key="8">
    <source>
        <dbReference type="ARBA" id="ARBA00023128"/>
    </source>
</evidence>
<dbReference type="InterPro" id="IPR006884">
    <property type="entry name" value="Fzo/mitofusin_HR2"/>
</dbReference>
<evidence type="ECO:0000259" key="11">
    <source>
        <dbReference type="PROSITE" id="PS51718"/>
    </source>
</evidence>
<dbReference type="Proteomes" id="UP000887581">
    <property type="component" value="Unplaced"/>
</dbReference>
<evidence type="ECO:0000256" key="10">
    <source>
        <dbReference type="ARBA" id="ARBA00023136"/>
    </source>
</evidence>
<keyword evidence="2" id="KW-0812">Transmembrane</keyword>
<evidence type="ECO:0000256" key="5">
    <source>
        <dbReference type="ARBA" id="ARBA00022801"/>
    </source>
</evidence>
<dbReference type="PANTHER" id="PTHR10465:SF3">
    <property type="entry name" value="TRANSMEMBRANE GTPASE MARF-RELATED"/>
    <property type="match status" value="1"/>
</dbReference>
<dbReference type="Gene3D" id="3.40.50.300">
    <property type="entry name" value="P-loop containing nucleotide triphosphate hydrolases"/>
    <property type="match status" value="1"/>
</dbReference>
<dbReference type="Pfam" id="PF04799">
    <property type="entry name" value="Fzo_mitofusin"/>
    <property type="match status" value="1"/>
</dbReference>
<dbReference type="AlphaFoldDB" id="A0A915PN07"/>
<dbReference type="Pfam" id="PF00350">
    <property type="entry name" value="Dynamin_N"/>
    <property type="match status" value="1"/>
</dbReference>
<name>A0A915PN07_9BILA</name>
<evidence type="ECO:0000256" key="6">
    <source>
        <dbReference type="ARBA" id="ARBA00022989"/>
    </source>
</evidence>
<evidence type="ECO:0000313" key="12">
    <source>
        <dbReference type="Proteomes" id="UP000887581"/>
    </source>
</evidence>
<dbReference type="GO" id="GO:0003924">
    <property type="term" value="F:GTPase activity"/>
    <property type="evidence" value="ECO:0007669"/>
    <property type="project" value="InterPro"/>
</dbReference>
<sequence>MSWKHCKTKALRHPHPVITREPEQQAGSRITIASRNSPDWLGMSYRRSNGEPLKRFTEAKASIGDIYNELESYITDLSLFYNEILSDSGSIPDEQMQEVARFKDSIKTIRDMFMRDTMKVVFFGRTSNGKSSVINAMLHAKVLPQGMGHTTCCFLQVEGSPDDEKFVLNEDSSERIDIEQLQRLGHAMSDSNVSLTAMGQDSLLRVFYPKSASRLLQNDVVIVDRTIKMIMKFFSPGVDLSPEFDSWIDKHCMDADVFVLVCNAESTLTQAEKSFFHRVSAKLSRPNIFILNNRWDASAAEVENMQQIREQHMTRFKQFLVNELRVCSESEAANRIFFISAREMLDVRLKEQGLIRHAYQVEGHQYRSMEFCNFEAQFERLISKSAISTKFEAHERRAREIVGAMRNNLDVVQSSTLSRKVELQADYVGKEAVFKECLNNWKEFERFAVVESQRLRNEVHLKVSADFYEEMQKLESIIDRFDEKFIDEPVSIRDYKKNLADFVDKVVTEDLEARCTRGLMQRIWNLENAIFYVFDMEHDSQTTDKFVGAIQLEVKVSVLEGIFLSYFISVHVNQILAEPYTKKLEQVWRYRPPFNFSICINCPSLMEDFREDLEFRFSFGVTAIIRRINAYRLGKPVTAVGSQPLLDVFKNYKKQTNIEVGEGPALQNCQEDMQIIGAADSHENAVMAQFLLSSIGYVANGGLGLLIIGGIVSKTVSWRFIAAGVGLYGGLYALEYWRWNSGAKEQHLKDQFRHHLSARMRNVAATHTSHCETQVLREMQQVLGGLKSTVGGVHQEMKTELDNIRKEIGKIDHVTKGLNTIKGKTSFLNTDLDRFENEFLKSGSNSPVIQQ</sequence>
<comment type="subcellular location">
    <subcellularLocation>
        <location evidence="1">Mitochondrion outer membrane</location>
        <topology evidence="1">Multi-pass membrane protein</topology>
    </subcellularLocation>
</comment>
<dbReference type="SUPFAM" id="SSF111479">
    <property type="entry name" value="Fzo-like conserved region"/>
    <property type="match status" value="1"/>
</dbReference>
<keyword evidence="8" id="KW-0496">Mitochondrion</keyword>
<keyword evidence="7" id="KW-0175">Coiled coil</keyword>
<dbReference type="InterPro" id="IPR027094">
    <property type="entry name" value="Mitofusin_fam"/>
</dbReference>
<dbReference type="FunFam" id="3.40.50.300:FF:002843">
    <property type="entry name" value="Mitofusin 2"/>
    <property type="match status" value="1"/>
</dbReference>
<keyword evidence="10" id="KW-0472">Membrane</keyword>
<dbReference type="WBParaSite" id="sdigi.contig277.g6976.t1">
    <property type="protein sequence ID" value="sdigi.contig277.g6976.t1"/>
    <property type="gene ID" value="sdigi.contig277.g6976"/>
</dbReference>
<dbReference type="InterPro" id="IPR027417">
    <property type="entry name" value="P-loop_NTPase"/>
</dbReference>
<evidence type="ECO:0000256" key="2">
    <source>
        <dbReference type="ARBA" id="ARBA00022692"/>
    </source>
</evidence>
<protein>
    <submittedName>
        <fullName evidence="13">Dynamin-type G domain-containing protein</fullName>
    </submittedName>
</protein>
<evidence type="ECO:0000256" key="4">
    <source>
        <dbReference type="ARBA" id="ARBA00022787"/>
    </source>
</evidence>
<keyword evidence="12" id="KW-1185">Reference proteome</keyword>
<dbReference type="GO" id="GO:0005741">
    <property type="term" value="C:mitochondrial outer membrane"/>
    <property type="evidence" value="ECO:0007669"/>
    <property type="project" value="UniProtKB-SubCell"/>
</dbReference>
<dbReference type="CDD" id="cd09912">
    <property type="entry name" value="DLP_2"/>
    <property type="match status" value="1"/>
</dbReference>
<dbReference type="GO" id="GO:0008053">
    <property type="term" value="P:mitochondrial fusion"/>
    <property type="evidence" value="ECO:0007669"/>
    <property type="project" value="InterPro"/>
</dbReference>
<dbReference type="InterPro" id="IPR030381">
    <property type="entry name" value="G_DYNAMIN_dom"/>
</dbReference>
<accession>A0A915PN07</accession>
<proteinExistence type="predicted"/>
<keyword evidence="3" id="KW-0547">Nucleotide-binding</keyword>
<dbReference type="GO" id="GO:0051646">
    <property type="term" value="P:mitochondrion localization"/>
    <property type="evidence" value="ECO:0007669"/>
    <property type="project" value="TreeGrafter"/>
</dbReference>
<evidence type="ECO:0000313" key="13">
    <source>
        <dbReference type="WBParaSite" id="sdigi.contig277.g6976.t1"/>
    </source>
</evidence>